<protein>
    <submittedName>
        <fullName evidence="8">Transcriptional regulator of ribosomal biogenesis proteins</fullName>
    </submittedName>
</protein>
<feature type="compositionally biased region" description="Low complexity" evidence="6">
    <location>
        <begin position="641"/>
        <end position="679"/>
    </location>
</feature>
<feature type="region of interest" description="Disordered" evidence="6">
    <location>
        <begin position="262"/>
        <end position="324"/>
    </location>
</feature>
<dbReference type="Proteomes" id="UP001316803">
    <property type="component" value="Unassembled WGS sequence"/>
</dbReference>
<dbReference type="AlphaFoldDB" id="A0AAN8I528"/>
<organism evidence="8 9">
    <name type="scientific">Knufia fluminis</name>
    <dbReference type="NCBI Taxonomy" id="191047"/>
    <lineage>
        <taxon>Eukaryota</taxon>
        <taxon>Fungi</taxon>
        <taxon>Dikarya</taxon>
        <taxon>Ascomycota</taxon>
        <taxon>Pezizomycotina</taxon>
        <taxon>Eurotiomycetes</taxon>
        <taxon>Chaetothyriomycetidae</taxon>
        <taxon>Chaetothyriales</taxon>
        <taxon>Trichomeriaceae</taxon>
        <taxon>Knufia</taxon>
    </lineage>
</organism>
<keyword evidence="4" id="KW-0862">Zinc</keyword>
<evidence type="ECO:0000256" key="1">
    <source>
        <dbReference type="ARBA" id="ARBA00022723"/>
    </source>
</evidence>
<evidence type="ECO:0000259" key="7">
    <source>
        <dbReference type="PROSITE" id="PS50157"/>
    </source>
</evidence>
<sequence length="705" mass="77774">MFVSRDTPPPLRYSSSSSDPASLPSRDTTPATPVSIGSDPTKRPDTRFESHPWFRRPSQSVNTTRRPRVDSSLVGPDFDDSTFPLFGASPGEPSMAIGAAPDDTFNNTIRQTSTSPRGNQPSDLTAALRKTADSRNSAIRPPIMEGSRPSLAVPESSDMSRFENGARPISMKGRPMDKNRRESLAQSLGMGMSWGGASVGSWIRDDMIMSGTSPFAFHQSPSYHSSSYLPKLEADFMRDFVCCGTMWRDLHALLTHYEETHAQQEPVQDQGTGQSAMPDQRAALASNTRAQIQHEAQRRAQQSEPQGGAVQPAPNRTGFSNTLQTIPDMDAVEDMEMDDMDGNDETTPPSNMFAQISQHNSPTTQFSPTAQPQVPQLNTNLMQSHQAYRNSTPSTPVASRNPAAMQGANISSTLNLNPMQQFQDLHTPYRDTPDSSAPGTPGELDESFMAELGDMNMQANGMFNGMNGFQNNFGFGASNDMIDLCIDEPAKRLFQTNQPPNTQQAIHQRLGSGQYGPNSEIARRIREQQIKAGLPDTMNNLLPNEEPKPYRCPVIGCDKSYRNANGLKYHKTHGHQNQRLQENGDGTFSILDPDNNQPYPGTIGMEKEKPYKCDVCHKRYKNLNGLKYHKTHSPPCNPEIQQQRLQQQQQQLQQAQRTPVASPNQQQVPSSSSVSNILPNNNLGMNINMNNLNFGGVMSNDGNMS</sequence>
<dbReference type="Gene3D" id="3.30.160.60">
    <property type="entry name" value="Classic Zinc Finger"/>
    <property type="match status" value="1"/>
</dbReference>
<dbReference type="SUPFAM" id="SSF57667">
    <property type="entry name" value="beta-beta-alpha zinc fingers"/>
    <property type="match status" value="1"/>
</dbReference>
<feature type="compositionally biased region" description="Low complexity" evidence="6">
    <location>
        <begin position="12"/>
        <end position="27"/>
    </location>
</feature>
<keyword evidence="3 5" id="KW-0863">Zinc-finger</keyword>
<gene>
    <name evidence="8" type="primary">SFP1</name>
    <name evidence="8" type="ORF">OHC33_008372</name>
</gene>
<feature type="region of interest" description="Disordered" evidence="6">
    <location>
        <begin position="1"/>
        <end position="76"/>
    </location>
</feature>
<keyword evidence="1" id="KW-0479">Metal-binding</keyword>
<dbReference type="GO" id="GO:0008270">
    <property type="term" value="F:zinc ion binding"/>
    <property type="evidence" value="ECO:0007669"/>
    <property type="project" value="UniProtKB-KW"/>
</dbReference>
<reference evidence="8 9" key="1">
    <citation type="submission" date="2022-12" db="EMBL/GenBank/DDBJ databases">
        <title>Genomic features and morphological characterization of a novel Knufia sp. strain isolated from spacecraft assembly facility.</title>
        <authorList>
            <person name="Teixeira M."/>
            <person name="Chander A.M."/>
            <person name="Stajich J.E."/>
            <person name="Venkateswaran K."/>
        </authorList>
    </citation>
    <scope>NUCLEOTIDE SEQUENCE [LARGE SCALE GENOMIC DNA]</scope>
    <source>
        <strain evidence="8 9">FJI-L2-BK-P2</strain>
    </source>
</reference>
<comment type="caution">
    <text evidence="8">The sequence shown here is derived from an EMBL/GenBank/DDBJ whole genome shotgun (WGS) entry which is preliminary data.</text>
</comment>
<feature type="region of interest" description="Disordered" evidence="6">
    <location>
        <begin position="626"/>
        <end position="679"/>
    </location>
</feature>
<evidence type="ECO:0000256" key="3">
    <source>
        <dbReference type="ARBA" id="ARBA00022771"/>
    </source>
</evidence>
<feature type="domain" description="C2H2-type" evidence="7">
    <location>
        <begin position="550"/>
        <end position="580"/>
    </location>
</feature>
<dbReference type="PROSITE" id="PS00028">
    <property type="entry name" value="ZINC_FINGER_C2H2_1"/>
    <property type="match status" value="1"/>
</dbReference>
<keyword evidence="2" id="KW-0677">Repeat</keyword>
<proteinExistence type="predicted"/>
<evidence type="ECO:0000313" key="9">
    <source>
        <dbReference type="Proteomes" id="UP001316803"/>
    </source>
</evidence>
<evidence type="ECO:0000256" key="2">
    <source>
        <dbReference type="ARBA" id="ARBA00022737"/>
    </source>
</evidence>
<dbReference type="InterPro" id="IPR013087">
    <property type="entry name" value="Znf_C2H2_type"/>
</dbReference>
<dbReference type="PROSITE" id="PS50157">
    <property type="entry name" value="ZINC_FINGER_C2H2_2"/>
    <property type="match status" value="1"/>
</dbReference>
<dbReference type="GO" id="GO:0005634">
    <property type="term" value="C:nucleus"/>
    <property type="evidence" value="ECO:0007669"/>
    <property type="project" value="TreeGrafter"/>
</dbReference>
<dbReference type="InterPro" id="IPR051580">
    <property type="entry name" value="ZnF-Chromatin_assoc"/>
</dbReference>
<name>A0AAN8I528_9EURO</name>
<feature type="region of interest" description="Disordered" evidence="6">
    <location>
        <begin position="131"/>
        <end position="181"/>
    </location>
</feature>
<dbReference type="InterPro" id="IPR036236">
    <property type="entry name" value="Znf_C2H2_sf"/>
</dbReference>
<feature type="compositionally biased region" description="Basic and acidic residues" evidence="6">
    <location>
        <begin position="40"/>
        <end position="52"/>
    </location>
</feature>
<dbReference type="SMART" id="SM00355">
    <property type="entry name" value="ZnF_C2H2"/>
    <property type="match status" value="2"/>
</dbReference>
<evidence type="ECO:0000256" key="5">
    <source>
        <dbReference type="PROSITE-ProRule" id="PRU00042"/>
    </source>
</evidence>
<dbReference type="PANTHER" id="PTHR23057:SF0">
    <property type="entry name" value="JUXTAPOSED WITH ANOTHER ZINC FINGER PROTEIN 1"/>
    <property type="match status" value="1"/>
</dbReference>
<dbReference type="EMBL" id="JAKLMC020000025">
    <property type="protein sequence ID" value="KAK5950705.1"/>
    <property type="molecule type" value="Genomic_DNA"/>
</dbReference>
<feature type="compositionally biased region" description="Polar residues" evidence="6">
    <location>
        <begin position="263"/>
        <end position="277"/>
    </location>
</feature>
<accession>A0AAN8I528</accession>
<evidence type="ECO:0000256" key="4">
    <source>
        <dbReference type="ARBA" id="ARBA00022833"/>
    </source>
</evidence>
<keyword evidence="9" id="KW-1185">Reference proteome</keyword>
<evidence type="ECO:0000313" key="8">
    <source>
        <dbReference type="EMBL" id="KAK5950705.1"/>
    </source>
</evidence>
<dbReference type="PANTHER" id="PTHR23057">
    <property type="entry name" value="JUXTAPOSED WITH ANOTHER ZINC FINGER PROTEIN 1"/>
    <property type="match status" value="1"/>
</dbReference>
<evidence type="ECO:0000256" key="6">
    <source>
        <dbReference type="SAM" id="MobiDB-lite"/>
    </source>
</evidence>